<comment type="pathway">
    <text evidence="4 19">Cell wall biogenesis; peptidoglycan biosynthesis.</text>
</comment>
<evidence type="ECO:0000256" key="8">
    <source>
        <dbReference type="ARBA" id="ARBA00022618"/>
    </source>
</evidence>
<feature type="active site" evidence="19">
    <location>
        <position position="165"/>
    </location>
</feature>
<evidence type="ECO:0000313" key="21">
    <source>
        <dbReference type="EMBL" id="SFD04892.1"/>
    </source>
</evidence>
<comment type="catalytic activity">
    <reaction evidence="18 19">
        <text>UDP-N-acetyl-alpha-D-muramate + NADP(+) = UDP-N-acetyl-3-O-(1-carboxyvinyl)-alpha-D-glucosamine + NADPH + H(+)</text>
        <dbReference type="Rhea" id="RHEA:12248"/>
        <dbReference type="ChEBI" id="CHEBI:15378"/>
        <dbReference type="ChEBI" id="CHEBI:57783"/>
        <dbReference type="ChEBI" id="CHEBI:58349"/>
        <dbReference type="ChEBI" id="CHEBI:68483"/>
        <dbReference type="ChEBI" id="CHEBI:70757"/>
        <dbReference type="EC" id="1.3.1.98"/>
    </reaction>
</comment>
<dbReference type="RefSeq" id="WP_093825420.1">
    <property type="nucleotide sequence ID" value="NZ_FOLQ01000003.1"/>
</dbReference>
<dbReference type="Pfam" id="PF01565">
    <property type="entry name" value="FAD_binding_4"/>
    <property type="match status" value="1"/>
</dbReference>
<evidence type="ECO:0000256" key="10">
    <source>
        <dbReference type="ARBA" id="ARBA00022827"/>
    </source>
</evidence>
<evidence type="ECO:0000256" key="9">
    <source>
        <dbReference type="ARBA" id="ARBA00022630"/>
    </source>
</evidence>
<dbReference type="GO" id="GO:0008360">
    <property type="term" value="P:regulation of cell shape"/>
    <property type="evidence" value="ECO:0007669"/>
    <property type="project" value="UniProtKB-KW"/>
</dbReference>
<dbReference type="HAMAP" id="MF_00037">
    <property type="entry name" value="MurB"/>
    <property type="match status" value="1"/>
</dbReference>
<comment type="cofactor">
    <cofactor evidence="1 19">
        <name>FAD</name>
        <dbReference type="ChEBI" id="CHEBI:57692"/>
    </cofactor>
</comment>
<dbReference type="InterPro" id="IPR011601">
    <property type="entry name" value="MurB_C"/>
</dbReference>
<organism evidence="21 22">
    <name type="scientific">Spirosoma endophyticum</name>
    <dbReference type="NCBI Taxonomy" id="662367"/>
    <lineage>
        <taxon>Bacteria</taxon>
        <taxon>Pseudomonadati</taxon>
        <taxon>Bacteroidota</taxon>
        <taxon>Cytophagia</taxon>
        <taxon>Cytophagales</taxon>
        <taxon>Cytophagaceae</taxon>
        <taxon>Spirosoma</taxon>
    </lineage>
</organism>
<dbReference type="Proteomes" id="UP000198598">
    <property type="component" value="Unassembled WGS sequence"/>
</dbReference>
<protein>
    <recommendedName>
        <fullName evidence="6 19">UDP-N-acetylenolpyruvoylglucosamine reductase</fullName>
        <ecNumber evidence="5 19">1.3.1.98</ecNumber>
    </recommendedName>
    <alternativeName>
        <fullName evidence="17 19">UDP-N-acetylmuramate dehydrogenase</fullName>
    </alternativeName>
</protein>
<dbReference type="GO" id="GO:0051301">
    <property type="term" value="P:cell division"/>
    <property type="evidence" value="ECO:0007669"/>
    <property type="project" value="UniProtKB-KW"/>
</dbReference>
<evidence type="ECO:0000256" key="18">
    <source>
        <dbReference type="ARBA" id="ARBA00048914"/>
    </source>
</evidence>
<dbReference type="GO" id="GO:0005829">
    <property type="term" value="C:cytosol"/>
    <property type="evidence" value="ECO:0007669"/>
    <property type="project" value="TreeGrafter"/>
</dbReference>
<evidence type="ECO:0000313" key="22">
    <source>
        <dbReference type="Proteomes" id="UP000198598"/>
    </source>
</evidence>
<dbReference type="NCBIfam" id="NF000755">
    <property type="entry name" value="PRK00046.1"/>
    <property type="match status" value="1"/>
</dbReference>
<keyword evidence="11 19" id="KW-0521">NADP</keyword>
<dbReference type="PROSITE" id="PS51387">
    <property type="entry name" value="FAD_PCMH"/>
    <property type="match status" value="1"/>
</dbReference>
<feature type="active site" description="Proton donor" evidence="19">
    <location>
        <position position="241"/>
    </location>
</feature>
<gene>
    <name evidence="19" type="primary">murB</name>
    <name evidence="21" type="ORF">SAMN05216167_103117</name>
</gene>
<dbReference type="Gene3D" id="3.30.465.10">
    <property type="match status" value="1"/>
</dbReference>
<dbReference type="InterPro" id="IPR036318">
    <property type="entry name" value="FAD-bd_PCMH-like_sf"/>
</dbReference>
<keyword evidence="14 19" id="KW-0560">Oxidoreductase</keyword>
<evidence type="ECO:0000256" key="2">
    <source>
        <dbReference type="ARBA" id="ARBA00003921"/>
    </source>
</evidence>
<feature type="domain" description="FAD-binding PCMH-type" evidence="20">
    <location>
        <begin position="18"/>
        <end position="189"/>
    </location>
</feature>
<keyword evidence="10 19" id="KW-0274">FAD</keyword>
<evidence type="ECO:0000256" key="6">
    <source>
        <dbReference type="ARBA" id="ARBA00015188"/>
    </source>
</evidence>
<evidence type="ECO:0000256" key="16">
    <source>
        <dbReference type="ARBA" id="ARBA00023316"/>
    </source>
</evidence>
<evidence type="ECO:0000256" key="15">
    <source>
        <dbReference type="ARBA" id="ARBA00023306"/>
    </source>
</evidence>
<keyword evidence="7 19" id="KW-0963">Cytoplasm</keyword>
<dbReference type="EC" id="1.3.1.98" evidence="5 19"/>
<accession>A0A1I1P5K9</accession>
<evidence type="ECO:0000256" key="1">
    <source>
        <dbReference type="ARBA" id="ARBA00001974"/>
    </source>
</evidence>
<feature type="active site" evidence="19">
    <location>
        <position position="337"/>
    </location>
</feature>
<proteinExistence type="inferred from homology"/>
<dbReference type="SUPFAM" id="SSF56176">
    <property type="entry name" value="FAD-binding/transporter-associated domain-like"/>
    <property type="match status" value="1"/>
</dbReference>
<dbReference type="InterPro" id="IPR016167">
    <property type="entry name" value="FAD-bd_PCMH_sub1"/>
</dbReference>
<dbReference type="STRING" id="662367.SAMN05216167_103117"/>
<keyword evidence="15 19" id="KW-0131">Cell cycle</keyword>
<dbReference type="GO" id="GO:0008762">
    <property type="term" value="F:UDP-N-acetylmuramate dehydrogenase activity"/>
    <property type="evidence" value="ECO:0007669"/>
    <property type="project" value="UniProtKB-UniRule"/>
</dbReference>
<reference evidence="21 22" key="1">
    <citation type="submission" date="2016-10" db="EMBL/GenBank/DDBJ databases">
        <authorList>
            <person name="de Groot N.N."/>
        </authorList>
    </citation>
    <scope>NUCLEOTIDE SEQUENCE [LARGE SCALE GENOMIC DNA]</scope>
    <source>
        <strain evidence="21 22">DSM 26130</strain>
    </source>
</reference>
<dbReference type="EMBL" id="FOLQ01000003">
    <property type="protein sequence ID" value="SFD04892.1"/>
    <property type="molecule type" value="Genomic_DNA"/>
</dbReference>
<evidence type="ECO:0000256" key="5">
    <source>
        <dbReference type="ARBA" id="ARBA00012518"/>
    </source>
</evidence>
<comment type="function">
    <text evidence="2 19">Cell wall formation.</text>
</comment>
<dbReference type="AlphaFoldDB" id="A0A1I1P5K9"/>
<dbReference type="GO" id="GO:0071949">
    <property type="term" value="F:FAD binding"/>
    <property type="evidence" value="ECO:0007669"/>
    <property type="project" value="InterPro"/>
</dbReference>
<evidence type="ECO:0000256" key="14">
    <source>
        <dbReference type="ARBA" id="ARBA00023002"/>
    </source>
</evidence>
<dbReference type="InterPro" id="IPR016166">
    <property type="entry name" value="FAD-bd_PCMH"/>
</dbReference>
<dbReference type="Gene3D" id="3.90.78.10">
    <property type="entry name" value="UDP-N-acetylenolpyruvoylglucosamine reductase, C-terminal domain"/>
    <property type="match status" value="1"/>
</dbReference>
<sequence length="341" mass="37564">MLNIESNVSLKPYNTFGIDATARYWVDISHEEDLTTLLHLTDFVDTPKLILGGGSNVLLCHNFDGLVVKISLQGINVVREDEDHIYLTAGAGVNWHELVQFCVKQGYAGLENLSLIPGTVGAAPMQNIGAYGVELEQVFESLTAIHISTGEKRTFTHADCTFGYRESIFKRKLKNQFIITSVTFQLDKRPTFHTRYGAIQETLTEMGISEENLSIKAISEAVIRIRRSKLPDPAQIGNAGSFFKNPEIPKSQFDTLKDQFPTLPGYPINDNVVKLPAGWLIEQAGWKGYRLGDAGVHTKQALVLVNYGNATGNEILSLAGKVEESVLIKFGVAISPEVNVV</sequence>
<keyword evidence="22" id="KW-1185">Reference proteome</keyword>
<keyword evidence="16 19" id="KW-0961">Cell wall biogenesis/degradation</keyword>
<evidence type="ECO:0000256" key="4">
    <source>
        <dbReference type="ARBA" id="ARBA00004752"/>
    </source>
</evidence>
<evidence type="ECO:0000259" key="20">
    <source>
        <dbReference type="PROSITE" id="PS51387"/>
    </source>
</evidence>
<name>A0A1I1P5K9_9BACT</name>
<dbReference type="GO" id="GO:0071555">
    <property type="term" value="P:cell wall organization"/>
    <property type="evidence" value="ECO:0007669"/>
    <property type="project" value="UniProtKB-KW"/>
</dbReference>
<comment type="subcellular location">
    <subcellularLocation>
        <location evidence="3 19">Cytoplasm</location>
    </subcellularLocation>
</comment>
<evidence type="ECO:0000256" key="17">
    <source>
        <dbReference type="ARBA" id="ARBA00031026"/>
    </source>
</evidence>
<keyword evidence="13 19" id="KW-0573">Peptidoglycan synthesis</keyword>
<evidence type="ECO:0000256" key="7">
    <source>
        <dbReference type="ARBA" id="ARBA00022490"/>
    </source>
</evidence>
<keyword evidence="9 19" id="KW-0285">Flavoprotein</keyword>
<dbReference type="OrthoDB" id="9804753at2"/>
<dbReference type="PANTHER" id="PTHR21071">
    <property type="entry name" value="UDP-N-ACETYLENOLPYRUVOYLGLUCOSAMINE REDUCTASE"/>
    <property type="match status" value="1"/>
</dbReference>
<dbReference type="GO" id="GO:0009252">
    <property type="term" value="P:peptidoglycan biosynthetic process"/>
    <property type="evidence" value="ECO:0007669"/>
    <property type="project" value="UniProtKB-UniRule"/>
</dbReference>
<dbReference type="NCBIfam" id="NF010478">
    <property type="entry name" value="PRK13903.1"/>
    <property type="match status" value="1"/>
</dbReference>
<dbReference type="NCBIfam" id="TIGR00179">
    <property type="entry name" value="murB"/>
    <property type="match status" value="1"/>
</dbReference>
<dbReference type="InterPro" id="IPR006094">
    <property type="entry name" value="Oxid_FAD_bind_N"/>
</dbReference>
<keyword evidence="12 19" id="KW-0133">Cell shape</keyword>
<dbReference type="InterPro" id="IPR003170">
    <property type="entry name" value="MurB"/>
</dbReference>
<dbReference type="InterPro" id="IPR016169">
    <property type="entry name" value="FAD-bd_PCMH_sub2"/>
</dbReference>
<dbReference type="UniPathway" id="UPA00219"/>
<evidence type="ECO:0000256" key="13">
    <source>
        <dbReference type="ARBA" id="ARBA00022984"/>
    </source>
</evidence>
<dbReference type="Pfam" id="PF02873">
    <property type="entry name" value="MurB_C"/>
    <property type="match status" value="1"/>
</dbReference>
<dbReference type="SUPFAM" id="SSF56194">
    <property type="entry name" value="Uridine diphospho-N-Acetylenolpyruvylglucosamine reductase, MurB, C-terminal domain"/>
    <property type="match status" value="1"/>
</dbReference>
<evidence type="ECO:0000256" key="11">
    <source>
        <dbReference type="ARBA" id="ARBA00022857"/>
    </source>
</evidence>
<dbReference type="InterPro" id="IPR036635">
    <property type="entry name" value="MurB_C_sf"/>
</dbReference>
<keyword evidence="8 19" id="KW-0132">Cell division</keyword>
<comment type="similarity">
    <text evidence="19">Belongs to the MurB family.</text>
</comment>
<evidence type="ECO:0000256" key="12">
    <source>
        <dbReference type="ARBA" id="ARBA00022960"/>
    </source>
</evidence>
<evidence type="ECO:0000256" key="19">
    <source>
        <dbReference type="HAMAP-Rule" id="MF_00037"/>
    </source>
</evidence>
<evidence type="ECO:0000256" key="3">
    <source>
        <dbReference type="ARBA" id="ARBA00004496"/>
    </source>
</evidence>
<dbReference type="Gene3D" id="3.30.43.10">
    <property type="entry name" value="Uridine Diphospho-n-acetylenolpyruvylglucosamine Reductase, domain 2"/>
    <property type="match status" value="1"/>
</dbReference>
<dbReference type="PANTHER" id="PTHR21071:SF4">
    <property type="entry name" value="UDP-N-ACETYLENOLPYRUVOYLGLUCOSAMINE REDUCTASE"/>
    <property type="match status" value="1"/>
</dbReference>